<evidence type="ECO:0000256" key="3">
    <source>
        <dbReference type="ARBA" id="ARBA00022692"/>
    </source>
</evidence>
<evidence type="ECO:0000256" key="4">
    <source>
        <dbReference type="ARBA" id="ARBA00022989"/>
    </source>
</evidence>
<feature type="transmembrane region" description="Helical" evidence="6">
    <location>
        <begin position="267"/>
        <end position="287"/>
    </location>
</feature>
<dbReference type="PANTHER" id="PTHR30250:SF30">
    <property type="entry name" value="LIPID III FLIPPASE"/>
    <property type="match status" value="1"/>
</dbReference>
<comment type="subcellular location">
    <subcellularLocation>
        <location evidence="1">Cell membrane</location>
        <topology evidence="1">Multi-pass membrane protein</topology>
    </subcellularLocation>
</comment>
<sequence>MKRFFKVAILSAIFTFLKMIAGFIVGKVIAIYTGPSGIAMLGQVQSLMNISVGVATSPVGNGLVRYTAENWDGGKGKCKCAPWWSSCIRVAIIILLVFAPLGFIFSKSISLILFDQIHYNWLIQVAVCILPLSVIGIIISSVINGQQNYRQYILLGMLSVIISTLVVIFFVIYFGLNGALLAIILYTAISGVVMITFCFRESWFKIKYWHVEIKKYHLISVINYTMMALITASAMPLALLIVRKLLINDIGWAGAGYWQAVWKISEVYLGIITIALTTYLLPQLSVIKESVLIKKEINLLSPYIISVAVFLAVSIYILRDVCLSVLFTQDFYSARDLFLYQLVGDVFKVAGFLYAYPMIVQARTKIYISLEIFISSIMVFFSYIFIKYYNVQGANIAYMLTYFIYFVMAFIFTNYININMKKA</sequence>
<keyword evidence="5 6" id="KW-0472">Membrane</keyword>
<dbReference type="AlphaFoldDB" id="A0A1S6PTK7"/>
<name>A0A1S6PTK7_ECOLX</name>
<feature type="transmembrane region" description="Helical" evidence="6">
    <location>
        <begin position="396"/>
        <end position="416"/>
    </location>
</feature>
<dbReference type="PANTHER" id="PTHR30250">
    <property type="entry name" value="PST FAMILY PREDICTED COLANIC ACID TRANSPORTER"/>
    <property type="match status" value="1"/>
</dbReference>
<keyword evidence="2" id="KW-1003">Cell membrane</keyword>
<dbReference type="CDD" id="cd13125">
    <property type="entry name" value="MATE_like_10"/>
    <property type="match status" value="1"/>
</dbReference>
<keyword evidence="3 6" id="KW-0812">Transmembrane</keyword>
<feature type="transmembrane region" description="Helical" evidence="6">
    <location>
        <begin position="46"/>
        <end position="66"/>
    </location>
</feature>
<gene>
    <name evidence="7" type="primary">wzx</name>
</gene>
<proteinExistence type="predicted"/>
<feature type="transmembrane region" description="Helical" evidence="6">
    <location>
        <begin position="180"/>
        <end position="200"/>
    </location>
</feature>
<protein>
    <submittedName>
        <fullName evidence="7">O-antigen flippase Wzx</fullName>
    </submittedName>
</protein>
<keyword evidence="4 6" id="KW-1133">Transmembrane helix</keyword>
<feature type="transmembrane region" description="Helical" evidence="6">
    <location>
        <begin position="368"/>
        <end position="390"/>
    </location>
</feature>
<feature type="transmembrane region" description="Helical" evidence="6">
    <location>
        <begin position="338"/>
        <end position="356"/>
    </location>
</feature>
<dbReference type="GO" id="GO:0009246">
    <property type="term" value="P:enterobacterial common antigen biosynthetic process"/>
    <property type="evidence" value="ECO:0007669"/>
    <property type="project" value="InterPro"/>
</dbReference>
<reference evidence="7" key="1">
    <citation type="journal article" date="2017" name="Front. Cell. Infect. Microbiol.">
        <title>The Escherichia coli Serogroup O1 and O2 Lipopolysaccharides Are Encoded by Multiple O-antigen Gene Clusters.</title>
        <authorList>
            <person name="Delannoy S."/>
            <person name="Beutin L."/>
            <person name="Mariani-Kurkdjian P."/>
            <person name="Fleiss A."/>
            <person name="Bonacorsi S."/>
            <person name="Fach P."/>
        </authorList>
    </citation>
    <scope>NUCLEOTIDE SEQUENCE</scope>
    <source>
        <strain evidence="7">CB15123</strain>
    </source>
</reference>
<feature type="transmembrane region" description="Helical" evidence="6">
    <location>
        <begin position="221"/>
        <end position="242"/>
    </location>
</feature>
<feature type="transmembrane region" description="Helical" evidence="6">
    <location>
        <begin position="152"/>
        <end position="174"/>
    </location>
</feature>
<evidence type="ECO:0000256" key="6">
    <source>
        <dbReference type="SAM" id="Phobius"/>
    </source>
</evidence>
<dbReference type="InterPro" id="IPR044550">
    <property type="entry name" value="WzxE"/>
</dbReference>
<evidence type="ECO:0000256" key="2">
    <source>
        <dbReference type="ARBA" id="ARBA00022475"/>
    </source>
</evidence>
<feature type="transmembrane region" description="Helical" evidence="6">
    <location>
        <begin position="87"/>
        <end position="109"/>
    </location>
</feature>
<evidence type="ECO:0000256" key="1">
    <source>
        <dbReference type="ARBA" id="ARBA00004651"/>
    </source>
</evidence>
<accession>A0A1S6PTK7</accession>
<dbReference type="GO" id="GO:0005886">
    <property type="term" value="C:plasma membrane"/>
    <property type="evidence" value="ECO:0007669"/>
    <property type="project" value="UniProtKB-SubCell"/>
</dbReference>
<feature type="transmembrane region" description="Helical" evidence="6">
    <location>
        <begin position="299"/>
        <end position="318"/>
    </location>
</feature>
<feature type="transmembrane region" description="Helical" evidence="6">
    <location>
        <begin position="121"/>
        <end position="140"/>
    </location>
</feature>
<evidence type="ECO:0000313" key="7">
    <source>
        <dbReference type="EMBL" id="AQU71801.1"/>
    </source>
</evidence>
<dbReference type="EMBL" id="KY115229">
    <property type="protein sequence ID" value="AQU71801.1"/>
    <property type="molecule type" value="Genomic_DNA"/>
</dbReference>
<dbReference type="InterPro" id="IPR050833">
    <property type="entry name" value="Poly_Biosynth_Transport"/>
</dbReference>
<organism evidence="7">
    <name type="scientific">Escherichia coli O2:H40</name>
    <dbReference type="NCBI Taxonomy" id="1963783"/>
    <lineage>
        <taxon>Bacteria</taxon>
        <taxon>Pseudomonadati</taxon>
        <taxon>Pseudomonadota</taxon>
        <taxon>Gammaproteobacteria</taxon>
        <taxon>Enterobacterales</taxon>
        <taxon>Enterobacteriaceae</taxon>
        <taxon>Escherichia</taxon>
    </lineage>
</organism>
<evidence type="ECO:0000256" key="5">
    <source>
        <dbReference type="ARBA" id="ARBA00023136"/>
    </source>
</evidence>